<feature type="region of interest" description="Disordered" evidence="1">
    <location>
        <begin position="1"/>
        <end position="26"/>
    </location>
</feature>
<evidence type="ECO:0000313" key="3">
    <source>
        <dbReference type="EMBL" id="CAA9532848.1"/>
    </source>
</evidence>
<evidence type="ECO:0000256" key="2">
    <source>
        <dbReference type="SAM" id="Phobius"/>
    </source>
</evidence>
<sequence>MQSTIDKEGEAVGTGPGSKARSWPTGPGALLRVEGGVLLATGALFYWVNGGSWVLFALLILAPDVSMLGYLFGTKV</sequence>
<dbReference type="InterPro" id="IPR025356">
    <property type="entry name" value="DUF4260"/>
</dbReference>
<proteinExistence type="predicted"/>
<keyword evidence="2" id="KW-1133">Transmembrane helix</keyword>
<keyword evidence="2" id="KW-0472">Membrane</keyword>
<feature type="compositionally biased region" description="Basic and acidic residues" evidence="1">
    <location>
        <begin position="1"/>
        <end position="10"/>
    </location>
</feature>
<dbReference type="AlphaFoldDB" id="A0A6J4TWJ2"/>
<protein>
    <submittedName>
        <fullName evidence="3">Uncharacterized protein</fullName>
    </submittedName>
</protein>
<name>A0A6J4TWJ2_9ACTN</name>
<dbReference type="Pfam" id="PF14079">
    <property type="entry name" value="DUF4260"/>
    <property type="match status" value="1"/>
</dbReference>
<gene>
    <name evidence="3" type="ORF">AVDCRST_MAG05-4583</name>
</gene>
<feature type="non-terminal residue" evidence="3">
    <location>
        <position position="76"/>
    </location>
</feature>
<dbReference type="EMBL" id="CADCVM010000498">
    <property type="protein sequence ID" value="CAA9532848.1"/>
    <property type="molecule type" value="Genomic_DNA"/>
</dbReference>
<keyword evidence="2" id="KW-0812">Transmembrane</keyword>
<reference evidence="3" key="1">
    <citation type="submission" date="2020-02" db="EMBL/GenBank/DDBJ databases">
        <authorList>
            <person name="Meier V. D."/>
        </authorList>
    </citation>
    <scope>NUCLEOTIDE SEQUENCE</scope>
    <source>
        <strain evidence="3">AVDCRST_MAG05</strain>
    </source>
</reference>
<feature type="transmembrane region" description="Helical" evidence="2">
    <location>
        <begin position="53"/>
        <end position="73"/>
    </location>
</feature>
<accession>A0A6J4TWJ2</accession>
<organism evidence="3">
    <name type="scientific">uncultured Rubrobacteraceae bacterium</name>
    <dbReference type="NCBI Taxonomy" id="349277"/>
    <lineage>
        <taxon>Bacteria</taxon>
        <taxon>Bacillati</taxon>
        <taxon>Actinomycetota</taxon>
        <taxon>Rubrobacteria</taxon>
        <taxon>Rubrobacterales</taxon>
        <taxon>Rubrobacteraceae</taxon>
        <taxon>environmental samples</taxon>
    </lineage>
</organism>
<feature type="transmembrane region" description="Helical" evidence="2">
    <location>
        <begin position="29"/>
        <end position="47"/>
    </location>
</feature>
<evidence type="ECO:0000256" key="1">
    <source>
        <dbReference type="SAM" id="MobiDB-lite"/>
    </source>
</evidence>